<dbReference type="GO" id="GO:0046872">
    <property type="term" value="F:metal ion binding"/>
    <property type="evidence" value="ECO:0007669"/>
    <property type="project" value="UniProtKB-KW"/>
</dbReference>
<keyword evidence="13 16" id="KW-1133">Transmembrane helix</keyword>
<dbReference type="Proteomes" id="UP001165679">
    <property type="component" value="Unassembled WGS sequence"/>
</dbReference>
<dbReference type="AlphaFoldDB" id="A0AA41YNG9"/>
<comment type="pathway">
    <text evidence="4">Carbohydrate metabolism; tricarboxylic acid cycle.</text>
</comment>
<dbReference type="CDD" id="cd03495">
    <property type="entry name" value="SQR_TypeC_SdhD_like"/>
    <property type="match status" value="1"/>
</dbReference>
<keyword evidence="12" id="KW-0249">Electron transport</keyword>
<comment type="cofactor">
    <cofactor evidence="1">
        <name>heme</name>
        <dbReference type="ChEBI" id="CHEBI:30413"/>
    </cofactor>
</comment>
<evidence type="ECO:0000256" key="14">
    <source>
        <dbReference type="ARBA" id="ARBA00023004"/>
    </source>
</evidence>
<evidence type="ECO:0000256" key="5">
    <source>
        <dbReference type="ARBA" id="ARBA00011558"/>
    </source>
</evidence>
<dbReference type="RefSeq" id="WP_264712141.1">
    <property type="nucleotide sequence ID" value="NZ_JAPDNT010000001.1"/>
</dbReference>
<dbReference type="SUPFAM" id="SSF81343">
    <property type="entry name" value="Fumarate reductase respiratory complex transmembrane subunits"/>
    <property type="match status" value="1"/>
</dbReference>
<keyword evidence="11" id="KW-0479">Metal-binding</keyword>
<name>A0AA41YNG9_9PROT</name>
<protein>
    <recommendedName>
        <fullName evidence="6">Succinate dehydrogenase hydrophobic membrane anchor subunit</fullName>
    </recommendedName>
</protein>
<dbReference type="InterPro" id="IPR014312">
    <property type="entry name" value="Succ_DH_anchor"/>
</dbReference>
<evidence type="ECO:0000256" key="10">
    <source>
        <dbReference type="ARBA" id="ARBA00022692"/>
    </source>
</evidence>
<dbReference type="GO" id="GO:0006099">
    <property type="term" value="P:tricarboxylic acid cycle"/>
    <property type="evidence" value="ECO:0007669"/>
    <property type="project" value="UniProtKB-KW"/>
</dbReference>
<evidence type="ECO:0000256" key="13">
    <source>
        <dbReference type="ARBA" id="ARBA00022989"/>
    </source>
</evidence>
<comment type="function">
    <text evidence="2">Membrane-anchoring subunit of succinate dehydrogenase (SDH).</text>
</comment>
<keyword evidence="8" id="KW-0816">Tricarboxylic acid cycle</keyword>
<reference evidence="17" key="1">
    <citation type="submission" date="2022-09" db="EMBL/GenBank/DDBJ databases">
        <title>Rhodovastum sp. nov. RN2-1 isolated from soil in Seongnam, South Korea.</title>
        <authorList>
            <person name="Le N.T."/>
        </authorList>
    </citation>
    <scope>NUCLEOTIDE SEQUENCE</scope>
    <source>
        <strain evidence="17">RN2-1</strain>
    </source>
</reference>
<evidence type="ECO:0000256" key="3">
    <source>
        <dbReference type="ARBA" id="ARBA00004141"/>
    </source>
</evidence>
<dbReference type="InterPro" id="IPR000701">
    <property type="entry name" value="SuccDH_FuR_B_TM-su"/>
</dbReference>
<evidence type="ECO:0000256" key="7">
    <source>
        <dbReference type="ARBA" id="ARBA00022448"/>
    </source>
</evidence>
<gene>
    <name evidence="17" type="primary">sdhD</name>
    <name evidence="17" type="ORF">OL599_03130</name>
</gene>
<evidence type="ECO:0000256" key="15">
    <source>
        <dbReference type="ARBA" id="ARBA00023136"/>
    </source>
</evidence>
<evidence type="ECO:0000256" key="16">
    <source>
        <dbReference type="SAM" id="Phobius"/>
    </source>
</evidence>
<evidence type="ECO:0000256" key="11">
    <source>
        <dbReference type="ARBA" id="ARBA00022723"/>
    </source>
</evidence>
<evidence type="ECO:0000256" key="1">
    <source>
        <dbReference type="ARBA" id="ARBA00001971"/>
    </source>
</evidence>
<accession>A0AA41YNG9</accession>
<evidence type="ECO:0000256" key="6">
    <source>
        <dbReference type="ARBA" id="ARBA00019425"/>
    </source>
</evidence>
<keyword evidence="7" id="KW-0813">Transport</keyword>
<evidence type="ECO:0000256" key="8">
    <source>
        <dbReference type="ARBA" id="ARBA00022532"/>
    </source>
</evidence>
<feature type="transmembrane region" description="Helical" evidence="16">
    <location>
        <begin position="38"/>
        <end position="56"/>
    </location>
</feature>
<reference evidence="17" key="2">
    <citation type="submission" date="2022-10" db="EMBL/GenBank/DDBJ databases">
        <authorList>
            <person name="Trinh H.N."/>
        </authorList>
    </citation>
    <scope>NUCLEOTIDE SEQUENCE</scope>
    <source>
        <strain evidence="17">RN2-1</strain>
    </source>
</reference>
<evidence type="ECO:0000256" key="9">
    <source>
        <dbReference type="ARBA" id="ARBA00022617"/>
    </source>
</evidence>
<sequence length="134" mass="14390">MADKAASPVIMRSMLGQVRGLGSAKAGTAHWWAQRMTAVALVPLTLWFVCAVIRLAGLPRAAVVDWAASPLTATLLVALVLATFHHLQLGLQVVMEDYIHRDRPRMLWLLVMKAAAALLGLAALIAVLKLAFTG</sequence>
<dbReference type="NCBIfam" id="TIGR02968">
    <property type="entry name" value="succ_dehyd_anc"/>
    <property type="match status" value="1"/>
</dbReference>
<dbReference type="GO" id="GO:0020037">
    <property type="term" value="F:heme binding"/>
    <property type="evidence" value="ECO:0007669"/>
    <property type="project" value="InterPro"/>
</dbReference>
<proteinExistence type="predicted"/>
<dbReference type="InterPro" id="IPR034804">
    <property type="entry name" value="SQR/QFR_C/D"/>
</dbReference>
<evidence type="ECO:0000313" key="18">
    <source>
        <dbReference type="Proteomes" id="UP001165679"/>
    </source>
</evidence>
<keyword evidence="10 16" id="KW-0812">Transmembrane</keyword>
<evidence type="ECO:0000256" key="4">
    <source>
        <dbReference type="ARBA" id="ARBA00005163"/>
    </source>
</evidence>
<evidence type="ECO:0000256" key="12">
    <source>
        <dbReference type="ARBA" id="ARBA00022982"/>
    </source>
</evidence>
<evidence type="ECO:0000313" key="17">
    <source>
        <dbReference type="EMBL" id="MCW3473560.1"/>
    </source>
</evidence>
<keyword evidence="15 16" id="KW-0472">Membrane</keyword>
<comment type="subcellular location">
    <subcellularLocation>
        <location evidence="3">Membrane</location>
        <topology evidence="3">Multi-pass membrane protein</topology>
    </subcellularLocation>
</comment>
<feature type="transmembrane region" description="Helical" evidence="16">
    <location>
        <begin position="107"/>
        <end position="132"/>
    </location>
</feature>
<keyword evidence="9" id="KW-0349">Heme</keyword>
<feature type="transmembrane region" description="Helical" evidence="16">
    <location>
        <begin position="68"/>
        <end position="87"/>
    </location>
</feature>
<comment type="caution">
    <text evidence="17">The sequence shown here is derived from an EMBL/GenBank/DDBJ whole genome shotgun (WGS) entry which is preliminary data.</text>
</comment>
<dbReference type="GO" id="GO:0016020">
    <property type="term" value="C:membrane"/>
    <property type="evidence" value="ECO:0007669"/>
    <property type="project" value="UniProtKB-SubCell"/>
</dbReference>
<dbReference type="EMBL" id="JAPDNT010000001">
    <property type="protein sequence ID" value="MCW3473560.1"/>
    <property type="molecule type" value="Genomic_DNA"/>
</dbReference>
<organism evidence="17 18">
    <name type="scientific">Limobrevibacterium gyesilva</name>
    <dbReference type="NCBI Taxonomy" id="2991712"/>
    <lineage>
        <taxon>Bacteria</taxon>
        <taxon>Pseudomonadati</taxon>
        <taxon>Pseudomonadota</taxon>
        <taxon>Alphaproteobacteria</taxon>
        <taxon>Acetobacterales</taxon>
        <taxon>Acetobacteraceae</taxon>
        <taxon>Limobrevibacterium</taxon>
    </lineage>
</organism>
<keyword evidence="14" id="KW-0408">Iron</keyword>
<dbReference type="Gene3D" id="1.20.1300.10">
    <property type="entry name" value="Fumarate reductase/succinate dehydrogenase, transmembrane subunit"/>
    <property type="match status" value="1"/>
</dbReference>
<comment type="subunit">
    <text evidence="5">Part of an enzyme complex containing four subunits: a flavoprotein, an iron-sulfur protein, plus two membrane-anchoring proteins, SdhC and SdhD.</text>
</comment>
<dbReference type="Pfam" id="PF01127">
    <property type="entry name" value="Sdh_cyt"/>
    <property type="match status" value="1"/>
</dbReference>
<keyword evidence="18" id="KW-1185">Reference proteome</keyword>
<evidence type="ECO:0000256" key="2">
    <source>
        <dbReference type="ARBA" id="ARBA00004050"/>
    </source>
</evidence>